<evidence type="ECO:0000313" key="2">
    <source>
        <dbReference type="Proteomes" id="UP000092444"/>
    </source>
</evidence>
<organism evidence="1 2">
    <name type="scientific">Glossina morsitans morsitans</name>
    <name type="common">Savannah tsetse fly</name>
    <dbReference type="NCBI Taxonomy" id="37546"/>
    <lineage>
        <taxon>Eukaryota</taxon>
        <taxon>Metazoa</taxon>
        <taxon>Ecdysozoa</taxon>
        <taxon>Arthropoda</taxon>
        <taxon>Hexapoda</taxon>
        <taxon>Insecta</taxon>
        <taxon>Pterygota</taxon>
        <taxon>Neoptera</taxon>
        <taxon>Endopterygota</taxon>
        <taxon>Diptera</taxon>
        <taxon>Brachycera</taxon>
        <taxon>Muscomorpha</taxon>
        <taxon>Hippoboscoidea</taxon>
        <taxon>Glossinidae</taxon>
        <taxon>Glossina</taxon>
    </lineage>
</organism>
<sequence length="99" mass="11366">MSSMEIVEILQKLGDFIVAEWSRDFESDGDYLLINRMKYAATTQEEEEFECLVLTGHAMARYIDEQLQCQACLADLTPSKQDTCKEENGRLGTKKRLHS</sequence>
<evidence type="ECO:0000313" key="1">
    <source>
        <dbReference type="EnsemblMetazoa" id="GMOY014224.P1383"/>
    </source>
</evidence>
<proteinExistence type="predicted"/>
<reference evidence="1" key="1">
    <citation type="submission" date="2025-05" db="UniProtKB">
        <authorList>
            <consortium name="EnsemblMetazoa"/>
        </authorList>
    </citation>
    <scope>IDENTIFICATION</scope>
    <source>
        <strain evidence="1">Yale</strain>
    </source>
</reference>
<name>A0ABK9NG53_GLOMM</name>
<dbReference type="EMBL" id="CCAG010006799">
    <property type="status" value="NOT_ANNOTATED_CDS"/>
    <property type="molecule type" value="Genomic_DNA"/>
</dbReference>
<protein>
    <submittedName>
        <fullName evidence="1">Uncharacterized protein</fullName>
    </submittedName>
</protein>
<dbReference type="Proteomes" id="UP000092444">
    <property type="component" value="Unassembled WGS sequence"/>
</dbReference>
<keyword evidence="2" id="KW-1185">Reference proteome</keyword>
<dbReference type="EnsemblMetazoa" id="GMOY014224.R1383">
    <property type="protein sequence ID" value="GMOY014224.P1383"/>
    <property type="gene ID" value="GMOY014224"/>
</dbReference>
<accession>A0ABK9NG53</accession>